<comment type="caution">
    <text evidence="1">The sequence shown here is derived from an EMBL/GenBank/DDBJ whole genome shotgun (WGS) entry which is preliminary data.</text>
</comment>
<gene>
    <name evidence="1" type="ORF">CLV99_0969</name>
</gene>
<accession>A0A4R6WKR3</accession>
<protein>
    <submittedName>
        <fullName evidence="1">Uncharacterized protein</fullName>
    </submittedName>
</protein>
<proteinExistence type="predicted"/>
<evidence type="ECO:0000313" key="2">
    <source>
        <dbReference type="Proteomes" id="UP000295292"/>
    </source>
</evidence>
<evidence type="ECO:0000313" key="1">
    <source>
        <dbReference type="EMBL" id="TDQ79527.1"/>
    </source>
</evidence>
<dbReference type="AlphaFoldDB" id="A0A4R6WKR3"/>
<keyword evidence="2" id="KW-1185">Reference proteome</keyword>
<organism evidence="1 2">
    <name type="scientific">Sphingobacterium yanglingense</name>
    <dbReference type="NCBI Taxonomy" id="1437280"/>
    <lineage>
        <taxon>Bacteria</taxon>
        <taxon>Pseudomonadati</taxon>
        <taxon>Bacteroidota</taxon>
        <taxon>Sphingobacteriia</taxon>
        <taxon>Sphingobacteriales</taxon>
        <taxon>Sphingobacteriaceae</taxon>
        <taxon>Sphingobacterium</taxon>
    </lineage>
</organism>
<sequence length="83" mass="10227">MWLILFLIVMFSAKAYVTYLIFKILFKPKKVPFSDRRAQSERRKQFRTYSEYKKCKESERVEKLNEEIKNILTDRETKIYHTL</sequence>
<dbReference type="EMBL" id="SNYV01000011">
    <property type="protein sequence ID" value="TDQ79527.1"/>
    <property type="molecule type" value="Genomic_DNA"/>
</dbReference>
<reference evidence="1 2" key="1">
    <citation type="submission" date="2019-03" db="EMBL/GenBank/DDBJ databases">
        <title>Genomic Encyclopedia of Archaeal and Bacterial Type Strains, Phase II (KMG-II): from individual species to whole genera.</title>
        <authorList>
            <person name="Goeker M."/>
        </authorList>
    </citation>
    <scope>NUCLEOTIDE SEQUENCE [LARGE SCALE GENOMIC DNA]</scope>
    <source>
        <strain evidence="1 2">DSM 28353</strain>
    </source>
</reference>
<name>A0A4R6WKR3_9SPHI</name>
<dbReference type="Proteomes" id="UP000295292">
    <property type="component" value="Unassembled WGS sequence"/>
</dbReference>